<evidence type="ECO:0000313" key="7">
    <source>
        <dbReference type="Proteomes" id="UP000271162"/>
    </source>
</evidence>
<feature type="domain" description="Protein kinase" evidence="5">
    <location>
        <begin position="321"/>
        <end position="594"/>
    </location>
</feature>
<proteinExistence type="predicted"/>
<name>A0A0N4Y3R3_NIPBR</name>
<reference evidence="6 7" key="2">
    <citation type="submission" date="2018-11" db="EMBL/GenBank/DDBJ databases">
        <authorList>
            <consortium name="Pathogen Informatics"/>
        </authorList>
    </citation>
    <scope>NUCLEOTIDE SEQUENCE [LARGE SCALE GENOMIC DNA]</scope>
</reference>
<dbReference type="SUPFAM" id="SSF56112">
    <property type="entry name" value="Protein kinase-like (PK-like)"/>
    <property type="match status" value="2"/>
</dbReference>
<evidence type="ECO:0000256" key="3">
    <source>
        <dbReference type="ARBA" id="ARBA00022840"/>
    </source>
</evidence>
<dbReference type="Proteomes" id="UP000271162">
    <property type="component" value="Unassembled WGS sequence"/>
</dbReference>
<dbReference type="InterPro" id="IPR050235">
    <property type="entry name" value="CK1_Ser-Thr_kinase"/>
</dbReference>
<dbReference type="InterPro" id="IPR000719">
    <property type="entry name" value="Prot_kinase_dom"/>
</dbReference>
<evidence type="ECO:0000313" key="8">
    <source>
        <dbReference type="WBParaSite" id="NBR_0001047001-mRNA-1"/>
    </source>
</evidence>
<dbReference type="EMBL" id="UYSL01020323">
    <property type="protein sequence ID" value="VDL74060.1"/>
    <property type="molecule type" value="Genomic_DNA"/>
</dbReference>
<evidence type="ECO:0000259" key="5">
    <source>
        <dbReference type="PROSITE" id="PS50011"/>
    </source>
</evidence>
<dbReference type="PROSITE" id="PS50011">
    <property type="entry name" value="PROTEIN_KINASE_DOM"/>
    <property type="match status" value="2"/>
</dbReference>
<reference evidence="8" key="1">
    <citation type="submission" date="2017-02" db="UniProtKB">
        <authorList>
            <consortium name="WormBaseParasite"/>
        </authorList>
    </citation>
    <scope>IDENTIFICATION</scope>
</reference>
<dbReference type="PROSITE" id="PS00107">
    <property type="entry name" value="PROTEIN_KINASE_ATP"/>
    <property type="match status" value="2"/>
</dbReference>
<feature type="domain" description="Protein kinase" evidence="5">
    <location>
        <begin position="36"/>
        <end position="304"/>
    </location>
</feature>
<accession>A0A0N4Y3R3</accession>
<evidence type="ECO:0000256" key="1">
    <source>
        <dbReference type="ARBA" id="ARBA00012513"/>
    </source>
</evidence>
<dbReference type="PROSITE" id="PS00108">
    <property type="entry name" value="PROTEIN_KINASE_ST"/>
    <property type="match status" value="1"/>
</dbReference>
<dbReference type="InterPro" id="IPR017441">
    <property type="entry name" value="Protein_kinase_ATP_BS"/>
</dbReference>
<keyword evidence="7" id="KW-1185">Reference proteome</keyword>
<dbReference type="WBParaSite" id="NBR_0001047001-mRNA-1">
    <property type="protein sequence ID" value="NBR_0001047001-mRNA-1"/>
    <property type="gene ID" value="NBR_0001047001"/>
</dbReference>
<dbReference type="PANTHER" id="PTHR11909">
    <property type="entry name" value="CASEIN KINASE-RELATED"/>
    <property type="match status" value="1"/>
</dbReference>
<protein>
    <recommendedName>
        <fullName evidence="1">non-specific serine/threonine protein kinase</fullName>
        <ecNumber evidence="1">2.7.11.1</ecNumber>
    </recommendedName>
</protein>
<dbReference type="GO" id="GO:0005524">
    <property type="term" value="F:ATP binding"/>
    <property type="evidence" value="ECO:0007669"/>
    <property type="project" value="UniProtKB-UniRule"/>
</dbReference>
<keyword evidence="2 4" id="KW-0547">Nucleotide-binding</keyword>
<keyword evidence="3 4" id="KW-0067">ATP-binding</keyword>
<dbReference type="InterPro" id="IPR008271">
    <property type="entry name" value="Ser/Thr_kinase_AS"/>
</dbReference>
<dbReference type="SMART" id="SM00220">
    <property type="entry name" value="S_TKc"/>
    <property type="match status" value="1"/>
</dbReference>
<evidence type="ECO:0000256" key="4">
    <source>
        <dbReference type="PROSITE-ProRule" id="PRU10141"/>
    </source>
</evidence>
<dbReference type="GO" id="GO:0004674">
    <property type="term" value="F:protein serine/threonine kinase activity"/>
    <property type="evidence" value="ECO:0007669"/>
    <property type="project" value="UniProtKB-EC"/>
</dbReference>
<evidence type="ECO:0000313" key="6">
    <source>
        <dbReference type="EMBL" id="VDL74060.1"/>
    </source>
</evidence>
<feature type="binding site" evidence="4">
    <location>
        <position position="66"/>
    </location>
    <ligand>
        <name>ATP</name>
        <dbReference type="ChEBI" id="CHEBI:30616"/>
    </ligand>
</feature>
<dbReference type="AlphaFoldDB" id="A0A0N4Y3R3"/>
<organism evidence="8">
    <name type="scientific">Nippostrongylus brasiliensis</name>
    <name type="common">Rat hookworm</name>
    <dbReference type="NCBI Taxonomy" id="27835"/>
    <lineage>
        <taxon>Eukaryota</taxon>
        <taxon>Metazoa</taxon>
        <taxon>Ecdysozoa</taxon>
        <taxon>Nematoda</taxon>
        <taxon>Chromadorea</taxon>
        <taxon>Rhabditida</taxon>
        <taxon>Rhabditina</taxon>
        <taxon>Rhabditomorpha</taxon>
        <taxon>Strongyloidea</taxon>
        <taxon>Heligmosomidae</taxon>
        <taxon>Nippostrongylus</taxon>
    </lineage>
</organism>
<feature type="binding site" evidence="4">
    <location>
        <position position="351"/>
    </location>
    <ligand>
        <name>ATP</name>
        <dbReference type="ChEBI" id="CHEBI:30616"/>
    </ligand>
</feature>
<dbReference type="EC" id="2.7.11.1" evidence="1"/>
<dbReference type="STRING" id="27835.A0A0N4Y3R3"/>
<dbReference type="Gene3D" id="1.10.510.10">
    <property type="entry name" value="Transferase(Phosphotransferase) domain 1"/>
    <property type="match status" value="3"/>
</dbReference>
<sequence length="594" mass="69284">MPHLVLDLKQDTQARRRMPREDYKNLQQGKIIAGRWKIVEKLGEGGMGAVYMVEDKKRKNFKAAMKVEDDLYEGGVLKLEVFILQQLQKMKDTVKLYDAGKRKMYNFMVMTLCGKDLMTLKRQARKPFCEQTTLRLAISTLYAIKQVGIDVSGCSSDFLCLWRIRRARGLFSGMARSFVAKDENGKLAIRAPREGDQLFRGTPRYCSLNTHYRKEQGRVDDLWAWLHMLIELHIGLPWNRLIDEKEILAMKEKTKPPELIRTCPFEFYKIRDYLETLKYEDRPDYYGLFSECATGLKRVQGSFLDRFEWEGPPDEVVAGTWKIVDKLGQGGMGAVYKVESKKRKNFMAAMKVEDDLYQGGVLKLEVHVLQELQKRRDTVRLFDAGQRRQYNFMVMSLCGKDLMTLKRTMGRPFSERTILRVAITTLYALKQVHECGFVHRDVKPGNFLVGLYGRDRRMIYLVDFGMARSFIAKDEDNQLAIRAPRQGRQLFRGTPRYCSMNTHYRMEQTCPEEFYKIREYLETLKYEDRPDYHGLFSECFCGLKRVHGSFLENYEWEDPPDEMNTALSISESAETGKPLPSLLQNSFTRLSENL</sequence>
<evidence type="ECO:0000256" key="2">
    <source>
        <dbReference type="ARBA" id="ARBA00022741"/>
    </source>
</evidence>
<dbReference type="Pfam" id="PF00069">
    <property type="entry name" value="Pkinase"/>
    <property type="match status" value="1"/>
</dbReference>
<gene>
    <name evidence="6" type="ORF">NBR_LOCUS10471</name>
</gene>
<dbReference type="InterPro" id="IPR011009">
    <property type="entry name" value="Kinase-like_dom_sf"/>
</dbReference>